<dbReference type="GO" id="GO:0007052">
    <property type="term" value="P:mitotic spindle organization"/>
    <property type="evidence" value="ECO:0007669"/>
    <property type="project" value="TreeGrafter"/>
</dbReference>
<evidence type="ECO:0000256" key="12">
    <source>
        <dbReference type="ARBA" id="ARBA00023273"/>
    </source>
</evidence>
<evidence type="ECO:0000256" key="3">
    <source>
        <dbReference type="ARBA" id="ARBA00022490"/>
    </source>
</evidence>
<name>A0A0L0C7S2_LUCCU</name>
<proteinExistence type="inferred from homology"/>
<evidence type="ECO:0000256" key="2">
    <source>
        <dbReference type="ARBA" id="ARBA00004316"/>
    </source>
</evidence>
<dbReference type="GO" id="GO:0005875">
    <property type="term" value="C:microtubule associated complex"/>
    <property type="evidence" value="ECO:0007669"/>
    <property type="project" value="TreeGrafter"/>
</dbReference>
<keyword evidence="8 13" id="KW-0067">ATP-binding</keyword>
<feature type="binding site" evidence="13">
    <location>
        <begin position="92"/>
        <end position="99"/>
    </location>
    <ligand>
        <name>ATP</name>
        <dbReference type="ChEBI" id="CHEBI:30616"/>
    </ligand>
</feature>
<evidence type="ECO:0000256" key="14">
    <source>
        <dbReference type="RuleBase" id="RU000394"/>
    </source>
</evidence>
<gene>
    <name evidence="17" type="ORF">FF38_13483</name>
</gene>
<keyword evidence="6" id="KW-0677">Repeat</keyword>
<dbReference type="EMBL" id="JRES01000797">
    <property type="protein sequence ID" value="KNC28306.1"/>
    <property type="molecule type" value="Genomic_DNA"/>
</dbReference>
<dbReference type="GO" id="GO:0005524">
    <property type="term" value="F:ATP binding"/>
    <property type="evidence" value="ECO:0007669"/>
    <property type="project" value="UniProtKB-UniRule"/>
</dbReference>
<protein>
    <recommendedName>
        <fullName evidence="14">Kinesin-like protein</fullName>
    </recommendedName>
</protein>
<organism evidence="17 18">
    <name type="scientific">Lucilia cuprina</name>
    <name type="common">Green bottle fly</name>
    <name type="synonym">Australian sheep blowfly</name>
    <dbReference type="NCBI Taxonomy" id="7375"/>
    <lineage>
        <taxon>Eukaryota</taxon>
        <taxon>Metazoa</taxon>
        <taxon>Ecdysozoa</taxon>
        <taxon>Arthropoda</taxon>
        <taxon>Hexapoda</taxon>
        <taxon>Insecta</taxon>
        <taxon>Pterygota</taxon>
        <taxon>Neoptera</taxon>
        <taxon>Endopterygota</taxon>
        <taxon>Diptera</taxon>
        <taxon>Brachycera</taxon>
        <taxon>Muscomorpha</taxon>
        <taxon>Oestroidea</taxon>
        <taxon>Calliphoridae</taxon>
        <taxon>Luciliinae</taxon>
        <taxon>Lucilia</taxon>
    </lineage>
</organism>
<evidence type="ECO:0000313" key="17">
    <source>
        <dbReference type="EMBL" id="KNC28306.1"/>
    </source>
</evidence>
<dbReference type="InterPro" id="IPR056533">
    <property type="entry name" value="KIF21A/B_hel_1"/>
</dbReference>
<dbReference type="STRING" id="7375.A0A0L0C7S2"/>
<dbReference type="InterPro" id="IPR001752">
    <property type="entry name" value="Kinesin_motor_dom"/>
</dbReference>
<feature type="coiled-coil region" evidence="15">
    <location>
        <begin position="363"/>
        <end position="490"/>
    </location>
</feature>
<evidence type="ECO:0000256" key="15">
    <source>
        <dbReference type="SAM" id="Coils"/>
    </source>
</evidence>
<dbReference type="PANTHER" id="PTHR47969">
    <property type="entry name" value="CHROMOSOME-ASSOCIATED KINESIN KIF4A-RELATED"/>
    <property type="match status" value="1"/>
</dbReference>
<keyword evidence="5 14" id="KW-0493">Microtubule</keyword>
<keyword evidence="3" id="KW-0963">Cytoplasm</keyword>
<dbReference type="InterPro" id="IPR019821">
    <property type="entry name" value="Kinesin_motor_CS"/>
</dbReference>
<feature type="domain" description="Kinesin motor" evidence="16">
    <location>
        <begin position="13"/>
        <end position="355"/>
    </location>
</feature>
<reference evidence="17 18" key="1">
    <citation type="journal article" date="2015" name="Nat. Commun.">
        <title>Lucilia cuprina genome unlocks parasitic fly biology to underpin future interventions.</title>
        <authorList>
            <person name="Anstead C.A."/>
            <person name="Korhonen P.K."/>
            <person name="Young N.D."/>
            <person name="Hall R.S."/>
            <person name="Jex A.R."/>
            <person name="Murali S.C."/>
            <person name="Hughes D.S."/>
            <person name="Lee S.F."/>
            <person name="Perry T."/>
            <person name="Stroehlein A.J."/>
            <person name="Ansell B.R."/>
            <person name="Breugelmans B."/>
            <person name="Hofmann A."/>
            <person name="Qu J."/>
            <person name="Dugan S."/>
            <person name="Lee S.L."/>
            <person name="Chao H."/>
            <person name="Dinh H."/>
            <person name="Han Y."/>
            <person name="Doddapaneni H.V."/>
            <person name="Worley K.C."/>
            <person name="Muzny D.M."/>
            <person name="Ioannidis P."/>
            <person name="Waterhouse R.M."/>
            <person name="Zdobnov E.M."/>
            <person name="James P.J."/>
            <person name="Bagnall N.H."/>
            <person name="Kotze A.C."/>
            <person name="Gibbs R.A."/>
            <person name="Richards S."/>
            <person name="Batterham P."/>
            <person name="Gasser R.B."/>
        </authorList>
    </citation>
    <scope>NUCLEOTIDE SEQUENCE [LARGE SCALE GENOMIC DNA]</scope>
    <source>
        <strain evidence="17 18">LS</strain>
        <tissue evidence="17">Full body</tissue>
    </source>
</reference>
<evidence type="ECO:0000256" key="9">
    <source>
        <dbReference type="ARBA" id="ARBA00023054"/>
    </source>
</evidence>
<evidence type="ECO:0000256" key="13">
    <source>
        <dbReference type="PROSITE-ProRule" id="PRU00283"/>
    </source>
</evidence>
<dbReference type="PRINTS" id="PR00380">
    <property type="entry name" value="KINESINHEAVY"/>
</dbReference>
<dbReference type="Proteomes" id="UP000037069">
    <property type="component" value="Unassembled WGS sequence"/>
</dbReference>
<evidence type="ECO:0000256" key="11">
    <source>
        <dbReference type="ARBA" id="ARBA00023212"/>
    </source>
</evidence>
<dbReference type="GO" id="GO:0008017">
    <property type="term" value="F:microtubule binding"/>
    <property type="evidence" value="ECO:0007669"/>
    <property type="project" value="InterPro"/>
</dbReference>
<evidence type="ECO:0000256" key="7">
    <source>
        <dbReference type="ARBA" id="ARBA00022741"/>
    </source>
</evidence>
<keyword evidence="12" id="KW-0966">Cell projection</keyword>
<evidence type="ECO:0000256" key="6">
    <source>
        <dbReference type="ARBA" id="ARBA00022737"/>
    </source>
</evidence>
<dbReference type="Gene3D" id="3.40.850.10">
    <property type="entry name" value="Kinesin motor domain"/>
    <property type="match status" value="1"/>
</dbReference>
<dbReference type="SUPFAM" id="SSF52540">
    <property type="entry name" value="P-loop containing nucleoside triphosphate hydrolases"/>
    <property type="match status" value="1"/>
</dbReference>
<dbReference type="GO" id="GO:0051231">
    <property type="term" value="P:spindle elongation"/>
    <property type="evidence" value="ECO:0007669"/>
    <property type="project" value="TreeGrafter"/>
</dbReference>
<evidence type="ECO:0000256" key="10">
    <source>
        <dbReference type="ARBA" id="ARBA00023175"/>
    </source>
</evidence>
<keyword evidence="4" id="KW-0853">WD repeat</keyword>
<comment type="caution">
    <text evidence="17">The sequence shown here is derived from an EMBL/GenBank/DDBJ whole genome shotgun (WGS) entry which is preliminary data.</text>
</comment>
<dbReference type="FunFam" id="3.40.850.10:FF:000011">
    <property type="entry name" value="Kinesin family member 21A"/>
    <property type="match status" value="1"/>
</dbReference>
<dbReference type="GO" id="GO:0005874">
    <property type="term" value="C:microtubule"/>
    <property type="evidence" value="ECO:0007669"/>
    <property type="project" value="UniProtKB-KW"/>
</dbReference>
<dbReference type="OMA" id="CDFMETL"/>
<evidence type="ECO:0000256" key="8">
    <source>
        <dbReference type="ARBA" id="ARBA00022840"/>
    </source>
</evidence>
<evidence type="ECO:0000313" key="18">
    <source>
        <dbReference type="Proteomes" id="UP000037069"/>
    </source>
</evidence>
<dbReference type="PROSITE" id="PS50067">
    <property type="entry name" value="KINESIN_MOTOR_2"/>
    <property type="match status" value="1"/>
</dbReference>
<keyword evidence="18" id="KW-1185">Reference proteome</keyword>
<keyword evidence="10 13" id="KW-0505">Motor protein</keyword>
<comment type="subcellular location">
    <subcellularLocation>
        <location evidence="2">Cell projection</location>
    </subcellularLocation>
    <subcellularLocation>
        <location evidence="1">Cytoplasm</location>
        <location evidence="1">Cytoskeleton</location>
    </subcellularLocation>
</comment>
<feature type="non-terminal residue" evidence="17">
    <location>
        <position position="649"/>
    </location>
</feature>
<dbReference type="InterPro" id="IPR036961">
    <property type="entry name" value="Kinesin_motor_dom_sf"/>
</dbReference>
<dbReference type="Pfam" id="PF23204">
    <property type="entry name" value="KIF21A_2nd"/>
    <property type="match status" value="1"/>
</dbReference>
<dbReference type="PROSITE" id="PS00411">
    <property type="entry name" value="KINESIN_MOTOR_1"/>
    <property type="match status" value="1"/>
</dbReference>
<dbReference type="Pfam" id="PF00225">
    <property type="entry name" value="Kinesin"/>
    <property type="match status" value="1"/>
</dbReference>
<evidence type="ECO:0000259" key="16">
    <source>
        <dbReference type="PROSITE" id="PS50067"/>
    </source>
</evidence>
<dbReference type="GO" id="GO:0042995">
    <property type="term" value="C:cell projection"/>
    <property type="evidence" value="ECO:0007669"/>
    <property type="project" value="UniProtKB-SubCell"/>
</dbReference>
<dbReference type="Pfam" id="PF25764">
    <property type="entry name" value="KIF21A_4th"/>
    <property type="match status" value="1"/>
</dbReference>
<dbReference type="InterPro" id="IPR027640">
    <property type="entry name" value="Kinesin-like_fam"/>
</dbReference>
<dbReference type="GO" id="GO:0003777">
    <property type="term" value="F:microtubule motor activity"/>
    <property type="evidence" value="ECO:0007669"/>
    <property type="project" value="InterPro"/>
</dbReference>
<keyword evidence="9 15" id="KW-0175">Coiled coil</keyword>
<evidence type="ECO:0000256" key="4">
    <source>
        <dbReference type="ARBA" id="ARBA00022574"/>
    </source>
</evidence>
<accession>A0A0L0C7S2</accession>
<dbReference type="CDD" id="cd01372">
    <property type="entry name" value="KISc_KIF4"/>
    <property type="match status" value="1"/>
</dbReference>
<keyword evidence="11" id="KW-0206">Cytoskeleton</keyword>
<comment type="similarity">
    <text evidence="13 14">Belongs to the TRAFAC class myosin-kinesin ATPase superfamily. Kinesin family.</text>
</comment>
<dbReference type="OrthoDB" id="3176171at2759"/>
<dbReference type="InterPro" id="IPR027417">
    <property type="entry name" value="P-loop_NTPase"/>
</dbReference>
<keyword evidence="7 13" id="KW-0547">Nucleotide-binding</keyword>
<sequence length="649" mass="73598">MVDKADCFEKDCSVRVAIRIRPQNSREIIDMCRICTSVVPNEPQIIIGLDKAFTYDFVYDTNSKQVDVYDGCVLRLVEGALHGLNATVLAYGQTGSGKTYTMGSGFEYELSEQQQGIIPRAVHHIFSRIEDNIQFNPDNANTEFSVAVQFIELYNEEIIDLLDPYNKGKHFKIQENENGQISIVGASIKPVHKPEDALRCLQQGALARTTASTQMNDQSSRSHAIFTILIRRQRLITSGSEYVKDDLETLTSKFHFVDLAGSERMKRTGATGERAREGISINSGLLALGNCISALGDKTKKILHVPYRDSKLTRLLQDSLGGNSQTIMIACISPSDCDFMETLNTLKYANRARNIKNKVQVNQDQNSRTISQLRREVASLQLELLEIKQGKRVVDNNGNASISDTFYENEMLLHDNKRLQQRLKSMQETIKALTEKNAQLLLEKEMNAFSSLTDADQTIKNMIAGYLLEIEKLQAKLIESEEMYQQLKKCRDASFVPQNNLPINDDAEKILHIAKREIKKEREYVLSRSFSYNEKVAIEASESEGSDDEADMKAYDVHADLEDVNCDIEIKSKLIEQLELSHKRMDLMKQHYEDKLMLLSSKILNTQKERDGVLASIGKFIKSDITIFKKLYLLIAFTTTQCLMVKIHE</sequence>
<dbReference type="GO" id="GO:0007018">
    <property type="term" value="P:microtubule-based movement"/>
    <property type="evidence" value="ECO:0007669"/>
    <property type="project" value="InterPro"/>
</dbReference>
<evidence type="ECO:0000256" key="1">
    <source>
        <dbReference type="ARBA" id="ARBA00004245"/>
    </source>
</evidence>
<dbReference type="AlphaFoldDB" id="A0A0L0C7S2"/>
<dbReference type="PANTHER" id="PTHR47969:SF15">
    <property type="entry name" value="CHROMOSOME-ASSOCIATED KINESIN KIF4A-RELATED"/>
    <property type="match status" value="1"/>
</dbReference>
<dbReference type="SMART" id="SM00129">
    <property type="entry name" value="KISc"/>
    <property type="match status" value="1"/>
</dbReference>
<evidence type="ECO:0000256" key="5">
    <source>
        <dbReference type="ARBA" id="ARBA00022701"/>
    </source>
</evidence>